<feature type="modified residue" description="4-aspartylphosphate" evidence="3">
    <location>
        <position position="60"/>
    </location>
</feature>
<evidence type="ECO:0000313" key="7">
    <source>
        <dbReference type="Proteomes" id="UP001158045"/>
    </source>
</evidence>
<feature type="domain" description="HTH LytTR-type" evidence="5">
    <location>
        <begin position="134"/>
        <end position="236"/>
    </location>
</feature>
<evidence type="ECO:0000256" key="3">
    <source>
        <dbReference type="PROSITE-ProRule" id="PRU00169"/>
    </source>
</evidence>
<organism evidence="6 7">
    <name type="scientific">Fusibacter bizertensis</name>
    <dbReference type="NCBI Taxonomy" id="1488331"/>
    <lineage>
        <taxon>Bacteria</taxon>
        <taxon>Bacillati</taxon>
        <taxon>Bacillota</taxon>
        <taxon>Clostridia</taxon>
        <taxon>Eubacteriales</taxon>
        <taxon>Eubacteriales Family XII. Incertae Sedis</taxon>
        <taxon>Fusibacter</taxon>
    </lineage>
</organism>
<evidence type="ECO:0000259" key="5">
    <source>
        <dbReference type="PROSITE" id="PS50930"/>
    </source>
</evidence>
<dbReference type="PANTHER" id="PTHR37299:SF1">
    <property type="entry name" value="STAGE 0 SPORULATION PROTEIN A HOMOLOG"/>
    <property type="match status" value="1"/>
</dbReference>
<comment type="caution">
    <text evidence="6">The sequence shown here is derived from an EMBL/GenBank/DDBJ whole genome shotgun (WGS) entry which is preliminary data.</text>
</comment>
<proteinExistence type="predicted"/>
<dbReference type="SMART" id="SM00448">
    <property type="entry name" value="REC"/>
    <property type="match status" value="1"/>
</dbReference>
<dbReference type="Pfam" id="PF04397">
    <property type="entry name" value="LytTR"/>
    <property type="match status" value="1"/>
</dbReference>
<dbReference type="GO" id="GO:0003677">
    <property type="term" value="F:DNA binding"/>
    <property type="evidence" value="ECO:0007669"/>
    <property type="project" value="UniProtKB-KW"/>
</dbReference>
<comment type="function">
    <text evidence="2">May play the central regulatory role in sporulation. It may be an element of the effector pathway responsible for the activation of sporulation genes in response to nutritional stress. Spo0A may act in concert with spo0H (a sigma factor) to control the expression of some genes that are critical to the sporulation process.</text>
</comment>
<feature type="domain" description="Response regulatory" evidence="4">
    <location>
        <begin position="3"/>
        <end position="123"/>
    </location>
</feature>
<dbReference type="PROSITE" id="PS50930">
    <property type="entry name" value="HTH_LYTTR"/>
    <property type="match status" value="1"/>
</dbReference>
<keyword evidence="6" id="KW-0238">DNA-binding</keyword>
<dbReference type="EMBL" id="JARYZI010000009">
    <property type="protein sequence ID" value="MDH8679083.1"/>
    <property type="molecule type" value="Genomic_DNA"/>
</dbReference>
<dbReference type="Proteomes" id="UP001158045">
    <property type="component" value="Unassembled WGS sequence"/>
</dbReference>
<protein>
    <recommendedName>
        <fullName evidence="1">Stage 0 sporulation protein A homolog</fullName>
    </recommendedName>
</protein>
<name>A0ABT6NF76_9FIRM</name>
<evidence type="ECO:0000259" key="4">
    <source>
        <dbReference type="PROSITE" id="PS50110"/>
    </source>
</evidence>
<dbReference type="PANTHER" id="PTHR37299">
    <property type="entry name" value="TRANSCRIPTIONAL REGULATOR-RELATED"/>
    <property type="match status" value="1"/>
</dbReference>
<evidence type="ECO:0000256" key="1">
    <source>
        <dbReference type="ARBA" id="ARBA00018672"/>
    </source>
</evidence>
<evidence type="ECO:0000256" key="2">
    <source>
        <dbReference type="ARBA" id="ARBA00024867"/>
    </source>
</evidence>
<gene>
    <name evidence="6" type="ORF">QE109_13060</name>
</gene>
<dbReference type="Gene3D" id="2.40.50.1020">
    <property type="entry name" value="LytTr DNA-binding domain"/>
    <property type="match status" value="1"/>
</dbReference>
<dbReference type="InterPro" id="IPR007492">
    <property type="entry name" value="LytTR_DNA-bd_dom"/>
</dbReference>
<keyword evidence="3" id="KW-0597">Phosphoprotein</keyword>
<sequence length="252" mass="29271">MFKIAICDDEVKEVEYAYGMLNDYSESYPEYNIKLFAFSSPLELLTYVSENGGFDLVLLDIYMTGMLGTDAARELRSLGDKCEIIFLTSSRDHAIEAFELDAVQYILKPFNETTLKTNLDKLFSRLNINNRQIITMKTSKGIFRLAPRNVIFTETGKNNYQIIHTIQGEKLEVRMTASELYELLSQNKYFIKCGASINVNLKYVRQITKDTIIFDSGESINYPYRIYPKLKEQFMSFQMNEDDLKVMQFPQK</sequence>
<dbReference type="RefSeq" id="WP_281094979.1">
    <property type="nucleotide sequence ID" value="NZ_JARYZI010000009.1"/>
</dbReference>
<dbReference type="SUPFAM" id="SSF52172">
    <property type="entry name" value="CheY-like"/>
    <property type="match status" value="1"/>
</dbReference>
<accession>A0ABT6NF76</accession>
<dbReference type="PROSITE" id="PS50110">
    <property type="entry name" value="RESPONSE_REGULATORY"/>
    <property type="match status" value="1"/>
</dbReference>
<reference evidence="6 7" key="1">
    <citation type="submission" date="2023-04" db="EMBL/GenBank/DDBJ databases">
        <title>Fusibacter bizertensis strain WBS, isolated from littoral bottom sediments of the Arctic seas - biochemical and genomic analysis.</title>
        <authorList>
            <person name="Brioukhanov A.L."/>
        </authorList>
    </citation>
    <scope>NUCLEOTIDE SEQUENCE [LARGE SCALE GENOMIC DNA]</scope>
    <source>
        <strain evidence="6 7">WBS</strain>
    </source>
</reference>
<dbReference type="Gene3D" id="3.40.50.2300">
    <property type="match status" value="1"/>
</dbReference>
<dbReference type="Pfam" id="PF00072">
    <property type="entry name" value="Response_reg"/>
    <property type="match status" value="1"/>
</dbReference>
<dbReference type="SMART" id="SM00850">
    <property type="entry name" value="LytTR"/>
    <property type="match status" value="1"/>
</dbReference>
<keyword evidence="7" id="KW-1185">Reference proteome</keyword>
<dbReference type="InterPro" id="IPR001789">
    <property type="entry name" value="Sig_transdc_resp-reg_receiver"/>
</dbReference>
<evidence type="ECO:0000313" key="6">
    <source>
        <dbReference type="EMBL" id="MDH8679083.1"/>
    </source>
</evidence>
<dbReference type="InterPro" id="IPR011006">
    <property type="entry name" value="CheY-like_superfamily"/>
</dbReference>
<dbReference type="InterPro" id="IPR046947">
    <property type="entry name" value="LytR-like"/>
</dbReference>